<dbReference type="PANTHER" id="PTHR42924">
    <property type="entry name" value="EXONUCLEASE"/>
    <property type="match status" value="1"/>
</dbReference>
<organism evidence="4 5">
    <name type="scientific">Kutzneria viridogrisea</name>
    <dbReference type="NCBI Taxonomy" id="47990"/>
    <lineage>
        <taxon>Bacteria</taxon>
        <taxon>Bacillati</taxon>
        <taxon>Actinomycetota</taxon>
        <taxon>Actinomycetes</taxon>
        <taxon>Pseudonocardiales</taxon>
        <taxon>Pseudonocardiaceae</taxon>
        <taxon>Kutzneria</taxon>
    </lineage>
</organism>
<dbReference type="InterPro" id="IPR052018">
    <property type="entry name" value="PHP_domain"/>
</dbReference>
<dbReference type="Gene3D" id="3.20.20.140">
    <property type="entry name" value="Metal-dependent hydrolases"/>
    <property type="match status" value="1"/>
</dbReference>
<dbReference type="SUPFAM" id="SSF89550">
    <property type="entry name" value="PHP domain-like"/>
    <property type="match status" value="1"/>
</dbReference>
<dbReference type="RefSeq" id="WP_025353960.1">
    <property type="nucleotide sequence ID" value="NZ_BAAABQ010000015.1"/>
</dbReference>
<proteinExistence type="predicted"/>
<dbReference type="CDD" id="cd07432">
    <property type="entry name" value="PHP_HisPPase"/>
    <property type="match status" value="1"/>
</dbReference>
<evidence type="ECO:0000259" key="3">
    <source>
        <dbReference type="SMART" id="SM00481"/>
    </source>
</evidence>
<evidence type="ECO:0000313" key="4">
    <source>
        <dbReference type="EMBL" id="MBA8931317.1"/>
    </source>
</evidence>
<feature type="signal peptide" evidence="2">
    <location>
        <begin position="1"/>
        <end position="33"/>
    </location>
</feature>
<gene>
    <name evidence="4" type="ORF">BC739_008564</name>
</gene>
<dbReference type="EMBL" id="JACJID010000008">
    <property type="protein sequence ID" value="MBA8931317.1"/>
    <property type="molecule type" value="Genomic_DNA"/>
</dbReference>
<sequence>MCEHHVNRRALLRAGGVLAAGAAGAMLPAVAFATGSDGTELTRTVTGRFEPGAPDWYYLPVEVPSGVNEIGVVYRYDKPQVPAGQVGNALDIGMFGPEGHELGNHRGFRGWSGGFRDRFTINATEATPGYLAGPIRPGTWHVVLGPYTVAQQGLDYQVDITLRFGPQGRPTPPKPAPSCAPARRRGRAWYRGDGHLHTQHSDGRRTPAELVAAARAAGLDFIVSTEHNTPSASLQWGLHATEDLLILNGEEVTTRSGHWPAWNLPVGRWIDWRYRDNQPGDFRRFVDEVHSVGGMVVAAHPYAPCLGCSFEFRYDLVDAIEVWNGPWTADDEKTVQTWDAMLREGRWVPAVGDSDAHSEPQVVGLPHNVVLAEDLLGPAIFAGLRAGRNWIAESARVELELTASDGRRHAGIGERLRTSRAVEVAVRVGGVPGTSVRLLTPAGVVHTEPVPDSGTAVARWTTTAAESAWVRAEVRRPVATATTADTMVALTNPVWLSGW</sequence>
<protein>
    <recommendedName>
        <fullName evidence="3">Polymerase/histidinol phosphatase N-terminal domain-containing protein</fullName>
    </recommendedName>
</protein>
<dbReference type="InterPro" id="IPR006311">
    <property type="entry name" value="TAT_signal"/>
</dbReference>
<reference evidence="4 5" key="1">
    <citation type="submission" date="2020-08" db="EMBL/GenBank/DDBJ databases">
        <title>Genomic Encyclopedia of Archaeal and Bacterial Type Strains, Phase II (KMG-II): from individual species to whole genera.</title>
        <authorList>
            <person name="Goeker M."/>
        </authorList>
    </citation>
    <scope>NUCLEOTIDE SEQUENCE [LARGE SCALE GENOMIC DNA]</scope>
    <source>
        <strain evidence="4 5">DSM 43850</strain>
    </source>
</reference>
<dbReference type="PANTHER" id="PTHR42924:SF3">
    <property type="entry name" value="POLYMERASE_HISTIDINOL PHOSPHATASE N-TERMINAL DOMAIN-CONTAINING PROTEIN"/>
    <property type="match status" value="1"/>
</dbReference>
<name>A0ABR6BWP3_9PSEU</name>
<dbReference type="InterPro" id="IPR003141">
    <property type="entry name" value="Pol/His_phosphatase_N"/>
</dbReference>
<feature type="chain" id="PRO_5046069487" description="Polymerase/histidinol phosphatase N-terminal domain-containing protein" evidence="2">
    <location>
        <begin position="34"/>
        <end position="499"/>
    </location>
</feature>
<dbReference type="InterPro" id="IPR016195">
    <property type="entry name" value="Pol/histidinol_Pase-like"/>
</dbReference>
<evidence type="ECO:0000313" key="5">
    <source>
        <dbReference type="Proteomes" id="UP000517916"/>
    </source>
</evidence>
<dbReference type="PROSITE" id="PS51318">
    <property type="entry name" value="TAT"/>
    <property type="match status" value="1"/>
</dbReference>
<evidence type="ECO:0000256" key="2">
    <source>
        <dbReference type="SAM" id="SignalP"/>
    </source>
</evidence>
<feature type="region of interest" description="Disordered" evidence="1">
    <location>
        <begin position="165"/>
        <end position="184"/>
    </location>
</feature>
<evidence type="ECO:0000256" key="1">
    <source>
        <dbReference type="SAM" id="MobiDB-lite"/>
    </source>
</evidence>
<feature type="domain" description="Polymerase/histidinol phosphatase N-terminal" evidence="3">
    <location>
        <begin position="192"/>
        <end position="256"/>
    </location>
</feature>
<dbReference type="NCBIfam" id="NF038032">
    <property type="entry name" value="CehA_McbA_metalo"/>
    <property type="match status" value="1"/>
</dbReference>
<dbReference type="Proteomes" id="UP000517916">
    <property type="component" value="Unassembled WGS sequence"/>
</dbReference>
<accession>A0ABR6BWP3</accession>
<keyword evidence="2" id="KW-0732">Signal</keyword>
<keyword evidence="5" id="KW-1185">Reference proteome</keyword>
<comment type="caution">
    <text evidence="4">The sequence shown here is derived from an EMBL/GenBank/DDBJ whole genome shotgun (WGS) entry which is preliminary data.</text>
</comment>
<feature type="compositionally biased region" description="Pro residues" evidence="1">
    <location>
        <begin position="169"/>
        <end position="178"/>
    </location>
</feature>
<dbReference type="SMART" id="SM00481">
    <property type="entry name" value="POLIIIAc"/>
    <property type="match status" value="1"/>
</dbReference>